<dbReference type="Gene3D" id="3.40.640.10">
    <property type="entry name" value="Type I PLP-dependent aspartate aminotransferase-like (Major domain)"/>
    <property type="match status" value="1"/>
</dbReference>
<dbReference type="KEGG" id="tao:THIAE_07360"/>
<dbReference type="eggNOG" id="COG0399">
    <property type="taxonomic scope" value="Bacteria"/>
</dbReference>
<dbReference type="InterPro" id="IPR015422">
    <property type="entry name" value="PyrdxlP-dep_Trfase_small"/>
</dbReference>
<dbReference type="OrthoDB" id="9804264at2"/>
<sequence length="384" mass="42694">MSNQQAWLSMMAFIRQHYQQAEGLIPLHAPCFDEAEKRLVVDCIDSTFVSSVGQYVTEFEQQITDFTGAKHAVAVVNGTMGLHLALKVIGLQANDLVITQSLTFVATPNAIKMHQADPVFVDVERETLGLCPESLNHFLTEQTIQQNGECVHRQTDRVIRACVPMHTLGFPARIDAILEICNRHNIALVEDAAESLGSFYQGQHTGRFGQVGVFSFNGNKVITTGGGGMLITNNAELARHAKHLSTTAKVPHAWLFEHDEPAYNLRMPNINAALGVAQMQKLPAFLTEKRALAQAYQQQSGLVVLNEPTNTQSNYWLNALLCESEAERNAFLEFSNRQHIQTRPLWTPMHQLAIYVDCLRTDMTNTDWLAARVVNVPSGVRCDG</sequence>
<evidence type="ECO:0000256" key="1">
    <source>
        <dbReference type="ARBA" id="ARBA00022898"/>
    </source>
</evidence>
<reference evidence="5 6" key="1">
    <citation type="submission" date="2013-12" db="EMBL/GenBank/DDBJ databases">
        <authorList>
            <consortium name="DOE Joint Genome Institute"/>
            <person name="Kappler U."/>
            <person name="Huntemann M."/>
            <person name="Han J."/>
            <person name="Chen A."/>
            <person name="Kyrpides N."/>
            <person name="Mavromatis K."/>
            <person name="Markowitz V."/>
            <person name="Palaniappan K."/>
            <person name="Ivanova N."/>
            <person name="Schaumberg A."/>
            <person name="Pati A."/>
            <person name="Liolios K."/>
            <person name="Nordberg H.P."/>
            <person name="Cantor M.N."/>
            <person name="Hua S.X."/>
            <person name="Woyke T."/>
        </authorList>
    </citation>
    <scope>NUCLEOTIDE SEQUENCE [LARGE SCALE GENOMIC DNA]</scope>
    <source>
        <strain evidence="6">AL2</strain>
    </source>
</reference>
<proteinExistence type="inferred from homology"/>
<dbReference type="NCBIfam" id="TIGR04181">
    <property type="entry name" value="NHT_00031"/>
    <property type="match status" value="1"/>
</dbReference>
<dbReference type="InterPro" id="IPR000653">
    <property type="entry name" value="DegT/StrS_aminotransferase"/>
</dbReference>
<dbReference type="AlphaFoldDB" id="W0DT25"/>
<protein>
    <submittedName>
        <fullName evidence="5">Aminotransferase DegT</fullName>
    </submittedName>
</protein>
<dbReference type="InterPro" id="IPR015421">
    <property type="entry name" value="PyrdxlP-dep_Trfase_major"/>
</dbReference>
<dbReference type="PANTHER" id="PTHR30244">
    <property type="entry name" value="TRANSAMINASE"/>
    <property type="match status" value="1"/>
</dbReference>
<evidence type="ECO:0000256" key="2">
    <source>
        <dbReference type="PIRSR" id="PIRSR000390-1"/>
    </source>
</evidence>
<dbReference type="EMBL" id="CP007030">
    <property type="protein sequence ID" value="AHF01597.1"/>
    <property type="molecule type" value="Genomic_DNA"/>
</dbReference>
<evidence type="ECO:0000313" key="6">
    <source>
        <dbReference type="Proteomes" id="UP000005380"/>
    </source>
</evidence>
<dbReference type="GO" id="GO:0030170">
    <property type="term" value="F:pyridoxal phosphate binding"/>
    <property type="evidence" value="ECO:0007669"/>
    <property type="project" value="TreeGrafter"/>
</dbReference>
<organism evidence="5 6">
    <name type="scientific">Thiomicrospira aerophila AL3</name>
    <dbReference type="NCBI Taxonomy" id="717772"/>
    <lineage>
        <taxon>Bacteria</taxon>
        <taxon>Pseudomonadati</taxon>
        <taxon>Pseudomonadota</taxon>
        <taxon>Gammaproteobacteria</taxon>
        <taxon>Thiotrichales</taxon>
        <taxon>Piscirickettsiaceae</taxon>
        <taxon>Thiomicrospira</taxon>
    </lineage>
</organism>
<feature type="active site" description="Proton acceptor" evidence="2">
    <location>
        <position position="220"/>
    </location>
</feature>
<name>W0DT25_9GAMM</name>
<keyword evidence="6" id="KW-1185">Reference proteome</keyword>
<evidence type="ECO:0000313" key="5">
    <source>
        <dbReference type="EMBL" id="AHF01597.1"/>
    </source>
</evidence>
<dbReference type="Proteomes" id="UP000005380">
    <property type="component" value="Chromosome"/>
</dbReference>
<dbReference type="SUPFAM" id="SSF53383">
    <property type="entry name" value="PLP-dependent transferases"/>
    <property type="match status" value="1"/>
</dbReference>
<feature type="modified residue" description="N6-(pyridoxal phosphate)lysine" evidence="3">
    <location>
        <position position="220"/>
    </location>
</feature>
<keyword evidence="1 3" id="KW-0663">Pyridoxal phosphate</keyword>
<dbReference type="GO" id="GO:0000271">
    <property type="term" value="P:polysaccharide biosynthetic process"/>
    <property type="evidence" value="ECO:0007669"/>
    <property type="project" value="TreeGrafter"/>
</dbReference>
<dbReference type="STRING" id="717772.THIAE_07360"/>
<dbReference type="PANTHER" id="PTHR30244:SF30">
    <property type="entry name" value="BLR5990 PROTEIN"/>
    <property type="match status" value="1"/>
</dbReference>
<comment type="similarity">
    <text evidence="4">Belongs to the DegT/DnrJ/EryC1 family.</text>
</comment>
<dbReference type="GO" id="GO:0008483">
    <property type="term" value="F:transaminase activity"/>
    <property type="evidence" value="ECO:0007669"/>
    <property type="project" value="UniProtKB-KW"/>
</dbReference>
<dbReference type="InterPro" id="IPR026385">
    <property type="entry name" value="LegC-like"/>
</dbReference>
<dbReference type="Pfam" id="PF01041">
    <property type="entry name" value="DegT_DnrJ_EryC1"/>
    <property type="match status" value="1"/>
</dbReference>
<dbReference type="FunCoup" id="W0DT25">
    <property type="interactions" value="487"/>
</dbReference>
<keyword evidence="5" id="KW-0808">Transferase</keyword>
<accession>W0DT25</accession>
<dbReference type="RefSeq" id="WP_006460558.1">
    <property type="nucleotide sequence ID" value="NZ_CP007030.1"/>
</dbReference>
<dbReference type="InterPro" id="IPR015424">
    <property type="entry name" value="PyrdxlP-dep_Trfase"/>
</dbReference>
<dbReference type="InParanoid" id="W0DT25"/>
<evidence type="ECO:0000256" key="4">
    <source>
        <dbReference type="RuleBase" id="RU004508"/>
    </source>
</evidence>
<dbReference type="HOGENOM" id="CLU_033332_2_1_6"/>
<dbReference type="PIRSF" id="PIRSF000390">
    <property type="entry name" value="PLP_StrS"/>
    <property type="match status" value="1"/>
</dbReference>
<dbReference type="CDD" id="cd00616">
    <property type="entry name" value="AHBA_syn"/>
    <property type="match status" value="1"/>
</dbReference>
<dbReference type="Gene3D" id="3.90.1150.10">
    <property type="entry name" value="Aspartate Aminotransferase, domain 1"/>
    <property type="match status" value="1"/>
</dbReference>
<gene>
    <name evidence="5" type="ORF">THIAE_07360</name>
</gene>
<evidence type="ECO:0000256" key="3">
    <source>
        <dbReference type="PIRSR" id="PIRSR000390-2"/>
    </source>
</evidence>
<keyword evidence="5" id="KW-0032">Aminotransferase</keyword>